<name>A0AAV7WNP3_PLEWA</name>
<dbReference type="EMBL" id="JANPWB010000001">
    <property type="protein sequence ID" value="KAJ1215692.1"/>
    <property type="molecule type" value="Genomic_DNA"/>
</dbReference>
<keyword evidence="2" id="KW-1185">Reference proteome</keyword>
<proteinExistence type="predicted"/>
<evidence type="ECO:0000313" key="1">
    <source>
        <dbReference type="EMBL" id="KAJ1215692.1"/>
    </source>
</evidence>
<reference evidence="1" key="1">
    <citation type="journal article" date="2022" name="bioRxiv">
        <title>Sequencing and chromosome-scale assembly of the giantPleurodeles waltlgenome.</title>
        <authorList>
            <person name="Brown T."/>
            <person name="Elewa A."/>
            <person name="Iarovenko S."/>
            <person name="Subramanian E."/>
            <person name="Araus A.J."/>
            <person name="Petzold A."/>
            <person name="Susuki M."/>
            <person name="Suzuki K.-i.T."/>
            <person name="Hayashi T."/>
            <person name="Toyoda A."/>
            <person name="Oliveira C."/>
            <person name="Osipova E."/>
            <person name="Leigh N.D."/>
            <person name="Simon A."/>
            <person name="Yun M.H."/>
        </authorList>
    </citation>
    <scope>NUCLEOTIDE SEQUENCE</scope>
    <source>
        <strain evidence="1">20211129_DDA</strain>
        <tissue evidence="1">Liver</tissue>
    </source>
</reference>
<dbReference type="Proteomes" id="UP001066276">
    <property type="component" value="Chromosome 1_1"/>
</dbReference>
<comment type="caution">
    <text evidence="1">The sequence shown here is derived from an EMBL/GenBank/DDBJ whole genome shotgun (WGS) entry which is preliminary data.</text>
</comment>
<gene>
    <name evidence="1" type="ORF">NDU88_003300</name>
</gene>
<protein>
    <submittedName>
        <fullName evidence="1">Uncharacterized protein</fullName>
    </submittedName>
</protein>
<dbReference type="AlphaFoldDB" id="A0AAV7WNP3"/>
<accession>A0AAV7WNP3</accession>
<organism evidence="1 2">
    <name type="scientific">Pleurodeles waltl</name>
    <name type="common">Iberian ribbed newt</name>
    <dbReference type="NCBI Taxonomy" id="8319"/>
    <lineage>
        <taxon>Eukaryota</taxon>
        <taxon>Metazoa</taxon>
        <taxon>Chordata</taxon>
        <taxon>Craniata</taxon>
        <taxon>Vertebrata</taxon>
        <taxon>Euteleostomi</taxon>
        <taxon>Amphibia</taxon>
        <taxon>Batrachia</taxon>
        <taxon>Caudata</taxon>
        <taxon>Salamandroidea</taxon>
        <taxon>Salamandridae</taxon>
        <taxon>Pleurodelinae</taxon>
        <taxon>Pleurodeles</taxon>
    </lineage>
</organism>
<evidence type="ECO:0000313" key="2">
    <source>
        <dbReference type="Proteomes" id="UP001066276"/>
    </source>
</evidence>
<sequence length="92" mass="10595">MVRAEETKRAQRAAPEFIPPELPFQLCLLVQKPFSVERSPIQSLSCIIELGAFTFFGKINAWRYTKGYHNGQKSVNLLKPKSRDLDDKCFCF</sequence>